<keyword evidence="3" id="KW-0378">Hydrolase</keyword>
<dbReference type="SUPFAM" id="SSF53474">
    <property type="entry name" value="alpha/beta-Hydrolases"/>
    <property type="match status" value="1"/>
</dbReference>
<protein>
    <submittedName>
        <fullName evidence="3">Alpha/beta hydrolase</fullName>
    </submittedName>
</protein>
<proteinExistence type="predicted"/>
<organism evidence="3 4">
    <name type="scientific">Stenotrophomonas cyclobalanopsidis</name>
    <dbReference type="NCBI Taxonomy" id="2771362"/>
    <lineage>
        <taxon>Bacteria</taxon>
        <taxon>Pseudomonadati</taxon>
        <taxon>Pseudomonadota</taxon>
        <taxon>Gammaproteobacteria</taxon>
        <taxon>Lysobacterales</taxon>
        <taxon>Lysobacteraceae</taxon>
        <taxon>Stenotrophomonas</taxon>
    </lineage>
</organism>
<feature type="signal peptide" evidence="1">
    <location>
        <begin position="1"/>
        <end position="18"/>
    </location>
</feature>
<keyword evidence="4" id="KW-1185">Reference proteome</keyword>
<dbReference type="PANTHER" id="PTHR43798:SF33">
    <property type="entry name" value="HYDROLASE, PUTATIVE (AFU_ORTHOLOGUE AFUA_2G14860)-RELATED"/>
    <property type="match status" value="1"/>
</dbReference>
<dbReference type="InterPro" id="IPR029058">
    <property type="entry name" value="AB_hydrolase_fold"/>
</dbReference>
<evidence type="ECO:0000313" key="4">
    <source>
        <dbReference type="Proteomes" id="UP000326367"/>
    </source>
</evidence>
<keyword evidence="1" id="KW-0732">Signal</keyword>
<evidence type="ECO:0000256" key="1">
    <source>
        <dbReference type="SAM" id="SignalP"/>
    </source>
</evidence>
<evidence type="ECO:0000313" key="3">
    <source>
        <dbReference type="EMBL" id="KAA8994916.1"/>
    </source>
</evidence>
<dbReference type="InterPro" id="IPR050266">
    <property type="entry name" value="AB_hydrolase_sf"/>
</dbReference>
<dbReference type="InterPro" id="IPR000073">
    <property type="entry name" value="AB_hydrolase_1"/>
</dbReference>
<dbReference type="Pfam" id="PF12697">
    <property type="entry name" value="Abhydrolase_6"/>
    <property type="match status" value="1"/>
</dbReference>
<sequence>MTMWATAILLATAGMAHAGEISAKREGYTLQGEETGSGKTTVVFEAGFGQGPGAWKQVIAGLGADYRSVAYARAGLGKSGSDGVTKRIDDHLNDLSALIETVAPDQQVILVGHSYGGLLVTEFARRHPQRVRGIVLVDPATMGQRLAYRKADAARVQADDAALLAMLPPSMAADYRVLVEQLDAADAASERAMPDVPVALLTATQVADEPLVFEETAAGKVIWKAQHALLFSTFARGVHRYVATGHSIAKEDPAAVVQAIGEMAAIPDIADR</sequence>
<dbReference type="PRINTS" id="PR00111">
    <property type="entry name" value="ABHYDROLASE"/>
</dbReference>
<feature type="domain" description="AB hydrolase-1" evidence="2">
    <location>
        <begin position="42"/>
        <end position="259"/>
    </location>
</feature>
<feature type="chain" id="PRO_5045199072" evidence="1">
    <location>
        <begin position="19"/>
        <end position="272"/>
    </location>
</feature>
<comment type="caution">
    <text evidence="3">The sequence shown here is derived from an EMBL/GenBank/DDBJ whole genome shotgun (WGS) entry which is preliminary data.</text>
</comment>
<evidence type="ECO:0000259" key="2">
    <source>
        <dbReference type="Pfam" id="PF12697"/>
    </source>
</evidence>
<accession>A0ABQ6SXB5</accession>
<dbReference type="GO" id="GO:0016787">
    <property type="term" value="F:hydrolase activity"/>
    <property type="evidence" value="ECO:0007669"/>
    <property type="project" value="UniProtKB-KW"/>
</dbReference>
<reference evidence="3 4" key="1">
    <citation type="journal article" date="2020" name="Antonie Van Leeuwenhoek">
        <title>Stenotrophomonas cyclobalanopsidis sp. nov., isolated from the leaf spot disease of Cyclobalanopsis patelliformis.</title>
        <authorList>
            <person name="Bian D.R."/>
            <person name="Xue H."/>
            <person name="Piao C.G."/>
            <person name="Li Y."/>
        </authorList>
    </citation>
    <scope>NUCLEOTIDE SEQUENCE [LARGE SCALE GENOMIC DNA]</scope>
    <source>
        <strain evidence="3 4">TPQG1-4</strain>
    </source>
</reference>
<gene>
    <name evidence="3" type="ORF">FJU31_16405</name>
</gene>
<dbReference type="Proteomes" id="UP000326367">
    <property type="component" value="Unassembled WGS sequence"/>
</dbReference>
<name>A0ABQ6SXB5_9GAMM</name>
<dbReference type="PANTHER" id="PTHR43798">
    <property type="entry name" value="MONOACYLGLYCEROL LIPASE"/>
    <property type="match status" value="1"/>
</dbReference>
<dbReference type="EMBL" id="VYKI01000028">
    <property type="protein sequence ID" value="KAA8994916.1"/>
    <property type="molecule type" value="Genomic_DNA"/>
</dbReference>
<dbReference type="Gene3D" id="3.40.50.1820">
    <property type="entry name" value="alpha/beta hydrolase"/>
    <property type="match status" value="1"/>
</dbReference>